<gene>
    <name evidence="2" type="ORF">RFULGI_LOCUS5361</name>
</gene>
<dbReference type="GO" id="GO:0004491">
    <property type="term" value="F:methylmalonate-semialdehyde dehydrogenase (acylating, NAD) activity"/>
    <property type="evidence" value="ECO:0007669"/>
    <property type="project" value="InterPro"/>
</dbReference>
<organism evidence="2 3">
    <name type="scientific">Racocetra fulgida</name>
    <dbReference type="NCBI Taxonomy" id="60492"/>
    <lineage>
        <taxon>Eukaryota</taxon>
        <taxon>Fungi</taxon>
        <taxon>Fungi incertae sedis</taxon>
        <taxon>Mucoromycota</taxon>
        <taxon>Glomeromycotina</taxon>
        <taxon>Glomeromycetes</taxon>
        <taxon>Diversisporales</taxon>
        <taxon>Gigasporaceae</taxon>
        <taxon>Racocetra</taxon>
    </lineage>
</organism>
<dbReference type="PANTHER" id="PTHR43866">
    <property type="entry name" value="MALONATE-SEMIALDEHYDE DEHYDROGENASE"/>
    <property type="match status" value="1"/>
</dbReference>
<dbReference type="InterPro" id="IPR010061">
    <property type="entry name" value="MeMal-semiAld_DH"/>
</dbReference>
<accession>A0A9N9BM66</accession>
<name>A0A9N9BM66_9GLOM</name>
<protein>
    <submittedName>
        <fullName evidence="2">11929_t:CDS:1</fullName>
    </submittedName>
</protein>
<dbReference type="PANTHER" id="PTHR43866:SF3">
    <property type="entry name" value="METHYLMALONATE-SEMIALDEHYDE DEHYDROGENASE [ACYLATING], MITOCHONDRIAL"/>
    <property type="match status" value="1"/>
</dbReference>
<dbReference type="GO" id="GO:0005739">
    <property type="term" value="C:mitochondrion"/>
    <property type="evidence" value="ECO:0007669"/>
    <property type="project" value="TreeGrafter"/>
</dbReference>
<dbReference type="OrthoDB" id="2417334at2759"/>
<comment type="similarity">
    <text evidence="1">Belongs to the aldehyde dehydrogenase family.</text>
</comment>
<comment type="caution">
    <text evidence="2">The sequence shown here is derived from an EMBL/GenBank/DDBJ whole genome shotgun (WGS) entry which is preliminary data.</text>
</comment>
<reference evidence="2" key="1">
    <citation type="submission" date="2021-06" db="EMBL/GenBank/DDBJ databases">
        <authorList>
            <person name="Kallberg Y."/>
            <person name="Tangrot J."/>
            <person name="Rosling A."/>
        </authorList>
    </citation>
    <scope>NUCLEOTIDE SEQUENCE</scope>
    <source>
        <strain evidence="2">IN212</strain>
    </source>
</reference>
<dbReference type="GO" id="GO:0006574">
    <property type="term" value="P:L-valine catabolic process"/>
    <property type="evidence" value="ECO:0007669"/>
    <property type="project" value="TreeGrafter"/>
</dbReference>
<dbReference type="GO" id="GO:0006210">
    <property type="term" value="P:thymine catabolic process"/>
    <property type="evidence" value="ECO:0007669"/>
    <property type="project" value="TreeGrafter"/>
</dbReference>
<feature type="non-terminal residue" evidence="2">
    <location>
        <position position="1"/>
    </location>
</feature>
<sequence length="164" mass="19058">SGLCYVIPELKWVLHDMHHLQIGPKILKQFKLTNDTHHRKTASRLVDCLFELFGTRRSNVWYLENINPKHKNHEASTDMFGHLIVRRLNAEQKVMVKQMAAAGSRPCQILSTIHQNDPSSIVISKTVYNTMQSIRQERLDSHTPVQALLDELQGSDFEFEYQYD</sequence>
<dbReference type="AlphaFoldDB" id="A0A9N9BM66"/>
<dbReference type="EMBL" id="CAJVPZ010006009">
    <property type="protein sequence ID" value="CAG8568534.1"/>
    <property type="molecule type" value="Genomic_DNA"/>
</dbReference>
<proteinExistence type="inferred from homology"/>
<evidence type="ECO:0000313" key="2">
    <source>
        <dbReference type="EMBL" id="CAG8568534.1"/>
    </source>
</evidence>
<evidence type="ECO:0000256" key="1">
    <source>
        <dbReference type="ARBA" id="ARBA00009986"/>
    </source>
</evidence>
<dbReference type="Proteomes" id="UP000789396">
    <property type="component" value="Unassembled WGS sequence"/>
</dbReference>
<keyword evidence="3" id="KW-1185">Reference proteome</keyword>
<evidence type="ECO:0000313" key="3">
    <source>
        <dbReference type="Proteomes" id="UP000789396"/>
    </source>
</evidence>